<feature type="region of interest" description="Disordered" evidence="1">
    <location>
        <begin position="33"/>
        <end position="77"/>
    </location>
</feature>
<dbReference type="RefSeq" id="WP_377424575.1">
    <property type="nucleotide sequence ID" value="NZ_JBHSPR010000018.1"/>
</dbReference>
<evidence type="ECO:0000256" key="2">
    <source>
        <dbReference type="SAM" id="SignalP"/>
    </source>
</evidence>
<evidence type="ECO:0000256" key="1">
    <source>
        <dbReference type="SAM" id="MobiDB-lite"/>
    </source>
</evidence>
<reference evidence="4" key="1">
    <citation type="journal article" date="2019" name="Int. J. Syst. Evol. Microbiol.">
        <title>The Global Catalogue of Microorganisms (GCM) 10K type strain sequencing project: providing services to taxonomists for standard genome sequencing and annotation.</title>
        <authorList>
            <consortium name="The Broad Institute Genomics Platform"/>
            <consortium name="The Broad Institute Genome Sequencing Center for Infectious Disease"/>
            <person name="Wu L."/>
            <person name="Ma J."/>
        </authorList>
    </citation>
    <scope>NUCLEOTIDE SEQUENCE [LARGE SCALE GENOMIC DNA]</scope>
    <source>
        <strain evidence="4">ZS-35-S2</strain>
    </source>
</reference>
<dbReference type="Proteomes" id="UP001596203">
    <property type="component" value="Unassembled WGS sequence"/>
</dbReference>
<name>A0ABW1KCT6_9ACTN</name>
<feature type="chain" id="PRO_5046989995" description="ATP/GTP-binding protein" evidence="2">
    <location>
        <begin position="31"/>
        <end position="307"/>
    </location>
</feature>
<accession>A0ABW1KCT6</accession>
<organism evidence="3 4">
    <name type="scientific">Plantactinospora solaniradicis</name>
    <dbReference type="NCBI Taxonomy" id="1723736"/>
    <lineage>
        <taxon>Bacteria</taxon>
        <taxon>Bacillati</taxon>
        <taxon>Actinomycetota</taxon>
        <taxon>Actinomycetes</taxon>
        <taxon>Micromonosporales</taxon>
        <taxon>Micromonosporaceae</taxon>
        <taxon>Plantactinospora</taxon>
    </lineage>
</organism>
<keyword evidence="4" id="KW-1185">Reference proteome</keyword>
<comment type="caution">
    <text evidence="3">The sequence shown here is derived from an EMBL/GenBank/DDBJ whole genome shotgun (WGS) entry which is preliminary data.</text>
</comment>
<sequence length="307" mass="32024">MLTRRVLGAAAAGVLVLAATLVLTGGPATARDPVAECPPGQGNCDVWEHLPGDPDDDDGGGSSNPGGDGSGGGDRVCKKDDGTVVPCYDELRGWFNSADDCYYKRMEPQSPETPAGMTSYLKTCGGPATAEPDFLADPPAGFDPPDPREMALDLLAGLDLPAPQIRTAPSGAPGLVGVPVWLYDASSWDSVVADDSEGDVTVEIEAIPTKIVWDMGNGEPPVTCTSAGIPFKAGQHDPRRPPDGACTYDGYPRSSLGLDGGKYPITATKHWTVPWSSSTGDDDEEPLAAQLTTEASIQIDELQVVTR</sequence>
<evidence type="ECO:0008006" key="5">
    <source>
        <dbReference type="Google" id="ProtNLM"/>
    </source>
</evidence>
<proteinExistence type="predicted"/>
<dbReference type="EMBL" id="JBHSPR010000018">
    <property type="protein sequence ID" value="MFC6018838.1"/>
    <property type="molecule type" value="Genomic_DNA"/>
</dbReference>
<evidence type="ECO:0000313" key="3">
    <source>
        <dbReference type="EMBL" id="MFC6018838.1"/>
    </source>
</evidence>
<gene>
    <name evidence="3" type="ORF">ACFP2T_21830</name>
</gene>
<protein>
    <recommendedName>
        <fullName evidence="5">ATP/GTP-binding protein</fullName>
    </recommendedName>
</protein>
<keyword evidence="2" id="KW-0732">Signal</keyword>
<feature type="signal peptide" evidence="2">
    <location>
        <begin position="1"/>
        <end position="30"/>
    </location>
</feature>
<feature type="compositionally biased region" description="Gly residues" evidence="1">
    <location>
        <begin position="60"/>
        <end position="74"/>
    </location>
</feature>
<evidence type="ECO:0000313" key="4">
    <source>
        <dbReference type="Proteomes" id="UP001596203"/>
    </source>
</evidence>